<keyword evidence="1" id="KW-1133">Transmembrane helix</keyword>
<feature type="transmembrane region" description="Helical" evidence="1">
    <location>
        <begin position="223"/>
        <end position="241"/>
    </location>
</feature>
<gene>
    <name evidence="2" type="ORF">U4I38_03365</name>
</gene>
<evidence type="ECO:0008006" key="4">
    <source>
        <dbReference type="Google" id="ProtNLM"/>
    </source>
</evidence>
<evidence type="ECO:0000313" key="2">
    <source>
        <dbReference type="EMBL" id="MDZ5763506.1"/>
    </source>
</evidence>
<dbReference type="EMBL" id="JAXRVB010000002">
    <property type="protein sequence ID" value="MDZ5763506.1"/>
    <property type="molecule type" value="Genomic_DNA"/>
</dbReference>
<reference evidence="2" key="1">
    <citation type="submission" date="2023-12" db="EMBL/GenBank/DDBJ databases">
        <title>'Antibacterial potential of Stenotrophomonas maltophilia cystic fibrosis isolates' (manuscript under preparation).</title>
        <authorList>
            <person name="Crisan C.V."/>
            <person name="Pettis M."/>
            <person name="Goldberg J.B."/>
        </authorList>
    </citation>
    <scope>NUCLEOTIDE SEQUENCE</scope>
    <source>
        <strain evidence="2">CCV129</strain>
    </source>
</reference>
<keyword evidence="1" id="KW-0472">Membrane</keyword>
<name>A0AAJ2TLP6_STEMA</name>
<evidence type="ECO:0000256" key="1">
    <source>
        <dbReference type="SAM" id="Phobius"/>
    </source>
</evidence>
<keyword evidence="1" id="KW-0812">Transmembrane</keyword>
<feature type="transmembrane region" description="Helical" evidence="1">
    <location>
        <begin position="78"/>
        <end position="96"/>
    </location>
</feature>
<accession>A0AAJ2TLP6</accession>
<dbReference type="Proteomes" id="UP001288387">
    <property type="component" value="Unassembled WGS sequence"/>
</dbReference>
<protein>
    <recommendedName>
        <fullName evidence="4">DUF2306 domain-containing protein</fullName>
    </recommendedName>
</protein>
<dbReference type="AlphaFoldDB" id="A0AAJ2TLP6"/>
<proteinExistence type="predicted"/>
<comment type="caution">
    <text evidence="2">The sequence shown here is derived from an EMBL/GenBank/DDBJ whole genome shotgun (WGS) entry which is preliminary data.</text>
</comment>
<feature type="transmembrane region" description="Helical" evidence="1">
    <location>
        <begin position="163"/>
        <end position="180"/>
    </location>
</feature>
<sequence>MFRHPKPPLVATHLQLTWKQHESEREKGHTPPSGPALSRGKAVHLANIAIHVTAGSIALAVGFLILFREKGTTAHKRLGTAFIWLTLVVCATAAAGTIFFRFIPAFAVLSLLVPYQLLGGWRVARAQGAGPSLVDAAALLAAVSIALPLSIEVLDRPGRLTTVDYSAVAALWLILVYDAVKWIFPRRWHHSLWQFEHAYKMTASVFAMLSALTGNVVRVGQPWSQMLPSVIGLVVIAYFFLRLARKRGRSAAIQGGADA</sequence>
<feature type="transmembrane region" description="Helical" evidence="1">
    <location>
        <begin position="133"/>
        <end position="151"/>
    </location>
</feature>
<feature type="transmembrane region" description="Helical" evidence="1">
    <location>
        <begin position="201"/>
        <end position="217"/>
    </location>
</feature>
<dbReference type="RefSeq" id="WP_143567583.1">
    <property type="nucleotide sequence ID" value="NZ_JAKJQX010000001.1"/>
</dbReference>
<feature type="transmembrane region" description="Helical" evidence="1">
    <location>
        <begin position="45"/>
        <end position="66"/>
    </location>
</feature>
<evidence type="ECO:0000313" key="3">
    <source>
        <dbReference type="Proteomes" id="UP001288387"/>
    </source>
</evidence>
<organism evidence="2 3">
    <name type="scientific">Stenotrophomonas maltophilia</name>
    <name type="common">Pseudomonas maltophilia</name>
    <name type="synonym">Xanthomonas maltophilia</name>
    <dbReference type="NCBI Taxonomy" id="40324"/>
    <lineage>
        <taxon>Bacteria</taxon>
        <taxon>Pseudomonadati</taxon>
        <taxon>Pseudomonadota</taxon>
        <taxon>Gammaproteobacteria</taxon>
        <taxon>Lysobacterales</taxon>
        <taxon>Lysobacteraceae</taxon>
        <taxon>Stenotrophomonas</taxon>
        <taxon>Stenotrophomonas maltophilia group</taxon>
    </lineage>
</organism>
<feature type="transmembrane region" description="Helical" evidence="1">
    <location>
        <begin position="102"/>
        <end position="121"/>
    </location>
</feature>